<sequence length="228" mass="24533">MKQFFSLLSLLSLAAAWPTQRQVENNTLPSAYTLTAYDPSNSLYNGLKVQISGGWNLFASSNPSYCPFTGAEASNCPNGTEGVVTGNLYPSSLVPGGQDFYVRNNGQVQITVQHSHAIPPDAYPIYQGWYWTALPTPSGYESNLPGCPGASNASFYDCGPPSGFWNFRVQNQANETVGGLRACPSEFSEDGMSVYAVTPHFNATGCTELAGLGTRNYTGTTPAVWAYY</sequence>
<dbReference type="InterPro" id="IPR052820">
    <property type="entry name" value="PhiA_domain"/>
</dbReference>
<dbReference type="PANTHER" id="PTHR42047:SF1">
    <property type="entry name" value="PROTEIN, PUTATIVE (AFU_ORTHOLOGUE AFUA_6G03560)-RELATED"/>
    <property type="match status" value="1"/>
</dbReference>
<proteinExistence type="predicted"/>
<organism evidence="2 3">
    <name type="scientific">Aulographum hederae CBS 113979</name>
    <dbReference type="NCBI Taxonomy" id="1176131"/>
    <lineage>
        <taxon>Eukaryota</taxon>
        <taxon>Fungi</taxon>
        <taxon>Dikarya</taxon>
        <taxon>Ascomycota</taxon>
        <taxon>Pezizomycotina</taxon>
        <taxon>Dothideomycetes</taxon>
        <taxon>Pleosporomycetidae</taxon>
        <taxon>Aulographales</taxon>
        <taxon>Aulographaceae</taxon>
    </lineage>
</organism>
<protein>
    <submittedName>
        <fullName evidence="2">Uncharacterized protein</fullName>
    </submittedName>
</protein>
<name>A0A6G1GWL7_9PEZI</name>
<dbReference type="OrthoDB" id="5430620at2759"/>
<feature type="chain" id="PRO_5026355323" evidence="1">
    <location>
        <begin position="17"/>
        <end position="228"/>
    </location>
</feature>
<keyword evidence="3" id="KW-1185">Reference proteome</keyword>
<dbReference type="AlphaFoldDB" id="A0A6G1GWL7"/>
<evidence type="ECO:0000313" key="2">
    <source>
        <dbReference type="EMBL" id="KAF1985149.1"/>
    </source>
</evidence>
<accession>A0A6G1GWL7</accession>
<reference evidence="2" key="1">
    <citation type="journal article" date="2020" name="Stud. Mycol.">
        <title>101 Dothideomycetes genomes: a test case for predicting lifestyles and emergence of pathogens.</title>
        <authorList>
            <person name="Haridas S."/>
            <person name="Albert R."/>
            <person name="Binder M."/>
            <person name="Bloem J."/>
            <person name="Labutti K."/>
            <person name="Salamov A."/>
            <person name="Andreopoulos B."/>
            <person name="Baker S."/>
            <person name="Barry K."/>
            <person name="Bills G."/>
            <person name="Bluhm B."/>
            <person name="Cannon C."/>
            <person name="Castanera R."/>
            <person name="Culley D."/>
            <person name="Daum C."/>
            <person name="Ezra D."/>
            <person name="Gonzalez J."/>
            <person name="Henrissat B."/>
            <person name="Kuo A."/>
            <person name="Liang C."/>
            <person name="Lipzen A."/>
            <person name="Lutzoni F."/>
            <person name="Magnuson J."/>
            <person name="Mondo S."/>
            <person name="Nolan M."/>
            <person name="Ohm R."/>
            <person name="Pangilinan J."/>
            <person name="Park H.-J."/>
            <person name="Ramirez L."/>
            <person name="Alfaro M."/>
            <person name="Sun H."/>
            <person name="Tritt A."/>
            <person name="Yoshinaga Y."/>
            <person name="Zwiers L.-H."/>
            <person name="Turgeon B."/>
            <person name="Goodwin S."/>
            <person name="Spatafora J."/>
            <person name="Crous P."/>
            <person name="Grigoriev I."/>
        </authorList>
    </citation>
    <scope>NUCLEOTIDE SEQUENCE</scope>
    <source>
        <strain evidence="2">CBS 113979</strain>
    </source>
</reference>
<dbReference type="Proteomes" id="UP000800041">
    <property type="component" value="Unassembled WGS sequence"/>
</dbReference>
<feature type="signal peptide" evidence="1">
    <location>
        <begin position="1"/>
        <end position="16"/>
    </location>
</feature>
<keyword evidence="1" id="KW-0732">Signal</keyword>
<dbReference type="EMBL" id="ML977163">
    <property type="protein sequence ID" value="KAF1985149.1"/>
    <property type="molecule type" value="Genomic_DNA"/>
</dbReference>
<evidence type="ECO:0000256" key="1">
    <source>
        <dbReference type="SAM" id="SignalP"/>
    </source>
</evidence>
<gene>
    <name evidence="2" type="ORF">K402DRAFT_464493</name>
</gene>
<dbReference type="PANTHER" id="PTHR42047">
    <property type="entry name" value="PROTEIN, PUTATIVE (AFU_ORTHOLOGUE AFUA_6G03560)-RELATED"/>
    <property type="match status" value="1"/>
</dbReference>
<evidence type="ECO:0000313" key="3">
    <source>
        <dbReference type="Proteomes" id="UP000800041"/>
    </source>
</evidence>